<protein>
    <submittedName>
        <fullName evidence="1">Uncharacterized protein</fullName>
    </submittedName>
</protein>
<dbReference type="EMBL" id="LVYD01000024">
    <property type="protein sequence ID" value="OQP65443.1"/>
    <property type="molecule type" value="Genomic_DNA"/>
</dbReference>
<reference evidence="1 2" key="1">
    <citation type="submission" date="2016-03" db="EMBL/GenBank/DDBJ databases">
        <title>Niastella vici sp. nov., isolated from farmland soil.</title>
        <authorList>
            <person name="Chen L."/>
            <person name="Wang D."/>
            <person name="Yang S."/>
            <person name="Wang G."/>
        </authorList>
    </citation>
    <scope>NUCLEOTIDE SEQUENCE [LARGE SCALE GENOMIC DNA]</scope>
    <source>
        <strain evidence="1 2">DJ57</strain>
    </source>
</reference>
<sequence length="165" mass="19127">MQVTMKKKSNRANAQLNLFLTDADSDTQGSEKKTGNAFSFDLLDALQAPVITSNQMWADTIPERLLKNLPIERIIAYKKGEQMATYLECSIYLYTASFEAPMTHEWADITCHVSCKVLEDLFGEDRWDLVNAPKVLDDYRTSKLNELRRQIYTKRRELLKKRSKK</sequence>
<evidence type="ECO:0000313" key="1">
    <source>
        <dbReference type="EMBL" id="OQP65443.1"/>
    </source>
</evidence>
<keyword evidence="2" id="KW-1185">Reference proteome</keyword>
<dbReference type="STRING" id="1703345.A3860_17415"/>
<dbReference type="Proteomes" id="UP000192796">
    <property type="component" value="Unassembled WGS sequence"/>
</dbReference>
<name>A0A1V9G498_9BACT</name>
<proteinExistence type="predicted"/>
<accession>A0A1V9G498</accession>
<comment type="caution">
    <text evidence="1">The sequence shown here is derived from an EMBL/GenBank/DDBJ whole genome shotgun (WGS) entry which is preliminary data.</text>
</comment>
<organism evidence="1 2">
    <name type="scientific">Niastella vici</name>
    <dbReference type="NCBI Taxonomy" id="1703345"/>
    <lineage>
        <taxon>Bacteria</taxon>
        <taxon>Pseudomonadati</taxon>
        <taxon>Bacteroidota</taxon>
        <taxon>Chitinophagia</taxon>
        <taxon>Chitinophagales</taxon>
        <taxon>Chitinophagaceae</taxon>
        <taxon>Niastella</taxon>
    </lineage>
</organism>
<gene>
    <name evidence="1" type="ORF">A3860_17415</name>
</gene>
<dbReference type="AlphaFoldDB" id="A0A1V9G498"/>
<evidence type="ECO:0000313" key="2">
    <source>
        <dbReference type="Proteomes" id="UP000192796"/>
    </source>
</evidence>